<dbReference type="Gene3D" id="1.20.5.170">
    <property type="match status" value="1"/>
</dbReference>
<keyword evidence="1" id="KW-0805">Transcription regulation</keyword>
<accession>A0A378IQV4</accession>
<evidence type="ECO:0000259" key="5">
    <source>
        <dbReference type="PROSITE" id="PS50217"/>
    </source>
</evidence>
<feature type="coiled-coil region" evidence="4">
    <location>
        <begin position="177"/>
        <end position="204"/>
    </location>
</feature>
<dbReference type="RefSeq" id="WP_115174578.1">
    <property type="nucleotide sequence ID" value="NZ_UGNY01000001.1"/>
</dbReference>
<dbReference type="EMBL" id="UGNY01000001">
    <property type="protein sequence ID" value="STX37499.1"/>
    <property type="molecule type" value="Genomic_DNA"/>
</dbReference>
<evidence type="ECO:0000313" key="6">
    <source>
        <dbReference type="EMBL" id="STX37499.1"/>
    </source>
</evidence>
<reference evidence="6 7" key="1">
    <citation type="submission" date="2018-06" db="EMBL/GenBank/DDBJ databases">
        <authorList>
            <consortium name="Pathogen Informatics"/>
            <person name="Doyle S."/>
        </authorList>
    </citation>
    <scope>NUCLEOTIDE SEQUENCE [LARGE SCALE GENOMIC DNA]</scope>
    <source>
        <strain evidence="6 7">NCTC11978</strain>
    </source>
</reference>
<sequence>MLEFYQTQQTTQHFLATFLALDPHEFAAKGDLIALTNLQSSLLEFLIGALKNPSSTPEVSMKVWEDYSSNYREQQRLLAPVVSAEYAEFYLPELVLPATQIKKEEAEEEEVLLQGAIGFQLEEPTFINTSLSGFETDSSSQQPSMNSKNNRVNRSISRNHLVSPYAFFPLPEKTDKNGKEMEKYALYEQQVESLKARKESLSVEEKRELRRLSNLLSARKSRFHKKEHLHELETALAQSKEQNEALQETYHRLSSEQQMLKKELAELMSMVVQAGVDPESWLKQVMVSPVKNNEEQIYHTPFQPD</sequence>
<dbReference type="Pfam" id="PF00170">
    <property type="entry name" value="bZIP_1"/>
    <property type="match status" value="1"/>
</dbReference>
<dbReference type="GO" id="GO:0003677">
    <property type="term" value="F:DNA binding"/>
    <property type="evidence" value="ECO:0007669"/>
    <property type="project" value="UniProtKB-KW"/>
</dbReference>
<name>A0A378IQV4_9GAMM</name>
<dbReference type="SUPFAM" id="SSF57959">
    <property type="entry name" value="Leucine zipper domain"/>
    <property type="match status" value="1"/>
</dbReference>
<evidence type="ECO:0000256" key="2">
    <source>
        <dbReference type="ARBA" id="ARBA00023125"/>
    </source>
</evidence>
<feature type="domain" description="BZIP" evidence="5">
    <location>
        <begin position="204"/>
        <end position="267"/>
    </location>
</feature>
<keyword evidence="4" id="KW-0175">Coiled coil</keyword>
<dbReference type="InterPro" id="IPR045314">
    <property type="entry name" value="bZIP_plant_GBF1"/>
</dbReference>
<keyword evidence="3" id="KW-0804">Transcription</keyword>
<evidence type="ECO:0000256" key="1">
    <source>
        <dbReference type="ARBA" id="ARBA00023015"/>
    </source>
</evidence>
<evidence type="ECO:0000256" key="3">
    <source>
        <dbReference type="ARBA" id="ARBA00023163"/>
    </source>
</evidence>
<dbReference type="PROSITE" id="PS50217">
    <property type="entry name" value="BZIP"/>
    <property type="match status" value="1"/>
</dbReference>
<keyword evidence="2" id="KW-0238">DNA-binding</keyword>
<evidence type="ECO:0000313" key="7">
    <source>
        <dbReference type="Proteomes" id="UP000254033"/>
    </source>
</evidence>
<evidence type="ECO:0000256" key="4">
    <source>
        <dbReference type="SAM" id="Coils"/>
    </source>
</evidence>
<dbReference type="SMART" id="SM00338">
    <property type="entry name" value="BRLZ"/>
    <property type="match status" value="1"/>
</dbReference>
<gene>
    <name evidence="6" type="ORF">NCTC11978_00667</name>
</gene>
<feature type="coiled-coil region" evidence="4">
    <location>
        <begin position="229"/>
        <end position="270"/>
    </location>
</feature>
<dbReference type="InterPro" id="IPR046347">
    <property type="entry name" value="bZIP_sf"/>
</dbReference>
<dbReference type="Proteomes" id="UP000254033">
    <property type="component" value="Unassembled WGS sequence"/>
</dbReference>
<protein>
    <submittedName>
        <fullName evidence="6">BZIP transcription factor</fullName>
    </submittedName>
</protein>
<organism evidence="6 7">
    <name type="scientific">Legionella feeleii</name>
    <dbReference type="NCBI Taxonomy" id="453"/>
    <lineage>
        <taxon>Bacteria</taxon>
        <taxon>Pseudomonadati</taxon>
        <taxon>Pseudomonadota</taxon>
        <taxon>Gammaproteobacteria</taxon>
        <taxon>Legionellales</taxon>
        <taxon>Legionellaceae</taxon>
        <taxon>Legionella</taxon>
    </lineage>
</organism>
<dbReference type="CDD" id="cd14702">
    <property type="entry name" value="bZIP_plant_GBF1"/>
    <property type="match status" value="1"/>
</dbReference>
<dbReference type="GO" id="GO:0003700">
    <property type="term" value="F:DNA-binding transcription factor activity"/>
    <property type="evidence" value="ECO:0007669"/>
    <property type="project" value="InterPro"/>
</dbReference>
<dbReference type="AlphaFoldDB" id="A0A378IQV4"/>
<proteinExistence type="predicted"/>
<dbReference type="InterPro" id="IPR004827">
    <property type="entry name" value="bZIP"/>
</dbReference>